<dbReference type="STRING" id="1907666.DSM25559_1784"/>
<dbReference type="RefSeq" id="WP_077119159.1">
    <property type="nucleotide sequence ID" value="NZ_CP192797.1"/>
</dbReference>
<protein>
    <submittedName>
        <fullName evidence="1">Uncharacterized protein</fullName>
    </submittedName>
</protein>
<evidence type="ECO:0000313" key="2">
    <source>
        <dbReference type="Proteomes" id="UP000187891"/>
    </source>
</evidence>
<accession>A0A1R3TTX5</accession>
<dbReference type="Proteomes" id="UP000187891">
    <property type="component" value="Unassembled WGS sequence"/>
</dbReference>
<dbReference type="InterPro" id="IPR012933">
    <property type="entry name" value="HicA_mRNA_interferase"/>
</dbReference>
<dbReference type="EMBL" id="FMUE01000003">
    <property type="protein sequence ID" value="SCX18930.1"/>
    <property type="molecule type" value="Genomic_DNA"/>
</dbReference>
<gene>
    <name evidence="1" type="ORF">DSM25559_1784</name>
</gene>
<name>A0A1R3TTX5_9HYPH</name>
<proteinExistence type="predicted"/>
<evidence type="ECO:0000313" key="1">
    <source>
        <dbReference type="EMBL" id="SCX18930.1"/>
    </source>
</evidence>
<dbReference type="Pfam" id="PF07927">
    <property type="entry name" value="HicA_toxin"/>
    <property type="match status" value="1"/>
</dbReference>
<reference evidence="2" key="1">
    <citation type="submission" date="2016-10" db="EMBL/GenBank/DDBJ databases">
        <authorList>
            <person name="Wibberg D."/>
        </authorList>
    </citation>
    <scope>NUCLEOTIDE SEQUENCE [LARGE SCALE GENOMIC DNA]</scope>
</reference>
<dbReference type="GO" id="GO:0003729">
    <property type="term" value="F:mRNA binding"/>
    <property type="evidence" value="ECO:0007669"/>
    <property type="project" value="InterPro"/>
</dbReference>
<dbReference type="AlphaFoldDB" id="A0A1R3TTX5"/>
<organism evidence="1 2">
    <name type="scientific">Agrobacterium rosae</name>
    <dbReference type="NCBI Taxonomy" id="1972867"/>
    <lineage>
        <taxon>Bacteria</taxon>
        <taxon>Pseudomonadati</taxon>
        <taxon>Pseudomonadota</taxon>
        <taxon>Alphaproteobacteria</taxon>
        <taxon>Hyphomicrobiales</taxon>
        <taxon>Rhizobiaceae</taxon>
        <taxon>Rhizobium/Agrobacterium group</taxon>
        <taxon>Agrobacterium</taxon>
    </lineage>
</organism>
<sequence>MDLSRRHSATLEAVFHDPVLAGIVWRDIEALFLACGAEISEGQGSRVRVALNNVRAVFHRPHPQKETDKGAVKSVRRFLSEAGIRP</sequence>